<evidence type="ECO:0000313" key="1">
    <source>
        <dbReference type="EMBL" id="OKH27180.1"/>
    </source>
</evidence>
<name>A0A1U7HUA1_9CHRO</name>
<protein>
    <submittedName>
        <fullName evidence="1">Uncharacterized protein</fullName>
    </submittedName>
</protein>
<dbReference type="AlphaFoldDB" id="A0A1U7HUA1"/>
<dbReference type="STRING" id="247279.NIES1031_10820"/>
<gene>
    <name evidence="1" type="ORF">NIES1031_10820</name>
</gene>
<keyword evidence="2" id="KW-1185">Reference proteome</keyword>
<organism evidence="1 2">
    <name type="scientific">Chroogloeocystis siderophila 5.2 s.c.1</name>
    <dbReference type="NCBI Taxonomy" id="247279"/>
    <lineage>
        <taxon>Bacteria</taxon>
        <taxon>Bacillati</taxon>
        <taxon>Cyanobacteriota</taxon>
        <taxon>Cyanophyceae</taxon>
        <taxon>Oscillatoriophycideae</taxon>
        <taxon>Chroococcales</taxon>
        <taxon>Chroococcaceae</taxon>
        <taxon>Chroogloeocystis</taxon>
    </lineage>
</organism>
<proteinExistence type="predicted"/>
<dbReference type="RefSeq" id="WP_073549387.1">
    <property type="nucleotide sequence ID" value="NZ_CAWMVK010000041.1"/>
</dbReference>
<dbReference type="EMBL" id="MRCC01000007">
    <property type="protein sequence ID" value="OKH27180.1"/>
    <property type="molecule type" value="Genomic_DNA"/>
</dbReference>
<reference evidence="1 2" key="1">
    <citation type="submission" date="2016-11" db="EMBL/GenBank/DDBJ databases">
        <title>Draft Genome Sequences of Nine Cyanobacterial Strains from Diverse Habitats.</title>
        <authorList>
            <person name="Zhu T."/>
            <person name="Hou S."/>
            <person name="Lu X."/>
            <person name="Hess W.R."/>
        </authorList>
    </citation>
    <scope>NUCLEOTIDE SEQUENCE [LARGE SCALE GENOMIC DNA]</scope>
    <source>
        <strain evidence="1 2">5.2 s.c.1</strain>
    </source>
</reference>
<dbReference type="Proteomes" id="UP000185984">
    <property type="component" value="Unassembled WGS sequence"/>
</dbReference>
<sequence>MIESYRGNPLTLKIAATSILDLLNGSIADFLQQGTIVFNGICNLLARQIQRLSPLEAQIMYWLAINREPVSAAQLQADIVPAVSRSQIVETLESLNWRALIEINTAGFTQQPVVMEYMIDQLIKQVCTEITTGTIQFFNRYALMKATAKDYSETAKFASL</sequence>
<accession>A0A1U7HUA1</accession>
<dbReference type="OrthoDB" id="434800at2"/>
<evidence type="ECO:0000313" key="2">
    <source>
        <dbReference type="Proteomes" id="UP000185984"/>
    </source>
</evidence>
<comment type="caution">
    <text evidence="1">The sequence shown here is derived from an EMBL/GenBank/DDBJ whole genome shotgun (WGS) entry which is preliminary data.</text>
</comment>